<dbReference type="Gene3D" id="3.30.450.20">
    <property type="entry name" value="PAS domain"/>
    <property type="match status" value="1"/>
</dbReference>
<dbReference type="SMART" id="SM00267">
    <property type="entry name" value="GGDEF"/>
    <property type="match status" value="2"/>
</dbReference>
<dbReference type="InterPro" id="IPR035965">
    <property type="entry name" value="PAS-like_dom_sf"/>
</dbReference>
<dbReference type="SUPFAM" id="SSF55785">
    <property type="entry name" value="PYP-like sensor domain (PAS domain)"/>
    <property type="match status" value="1"/>
</dbReference>
<dbReference type="Pfam" id="PF00990">
    <property type="entry name" value="GGDEF"/>
    <property type="match status" value="2"/>
</dbReference>
<evidence type="ECO:0000259" key="1">
    <source>
        <dbReference type="PROSITE" id="PS50883"/>
    </source>
</evidence>
<evidence type="ECO:0000259" key="2">
    <source>
        <dbReference type="PROSITE" id="PS50887"/>
    </source>
</evidence>
<dbReference type="InterPro" id="IPR000014">
    <property type="entry name" value="PAS"/>
</dbReference>
<feature type="domain" description="GGDEF" evidence="2">
    <location>
        <begin position="149"/>
        <end position="281"/>
    </location>
</feature>
<dbReference type="InterPro" id="IPR052155">
    <property type="entry name" value="Biofilm_reg_signaling"/>
</dbReference>
<dbReference type="AlphaFoldDB" id="A0A7G9GI36"/>
<dbReference type="Gene3D" id="3.30.70.270">
    <property type="match status" value="2"/>
</dbReference>
<dbReference type="Pfam" id="PF08447">
    <property type="entry name" value="PAS_3"/>
    <property type="match status" value="1"/>
</dbReference>
<sequence>MLMDSIYANLYITDVDTYEVLYMNRIMKEMFQVEHPEGRPCWQVLQKGMDGPCPFCPVPKLLKQQKENERPIVKWMEENTLLKRSYDNYDTLIEWVDGRTVHLQHSVDVTEQLELTKEARIDELTQMFNRRAGKLLLAQRISEARRAGVPLSVCLYDLDGLKYINDNYGHIEGDRALSFLAETVLQNLRMEDFAFRMGGDEFVIVFWNMGSGQALQAMEDITRQIEQTQGGDYFEYVISFCYGIAEAVPSEENTVSELIARADHAMYEEKRERHIRKAEQKLLGAQSTGRLGREFPYDGKQLYRALSESTDDYIYIGNMKTGTFRYPAAMVKEFEIPGEIVENAAAVWGPLIHPHDKKDFMSANQEVADGRAECHNVEYRAKNRKGQWVWLRCRGSLVRDKHGNPDMFAGIITNLGIKNRIDHLTGLYNKIQLEEEVHRQIRNFPSVSFGLLILGMDDFKHINDLYNREFGDEVLRITSQKIRSILPGNAELYRMDGDEFCLLFRGSRPEKIRSLYQRIQEVFRNQQQYNGNKYYCTVSGGVSFYPQNGKDYQTLIKYAAYALEFTKHNGKNRVTIFDEQILRHRKRELDLNELLRESMEASFRDYCLYYQPQVDSFTGELKGAEALARWRNEKYGEVSPAEFIPILEQSGMILQVGRWITEEAVRQCSIWRKHKPDFVMSINLSYLQVVEPDFIQHICQVAGKYGVPCQNLMFELTETYFVKEREYLKGIFECAREMGFGIAMDDFGTGYSSLGVLKDIPVNLVKIDQTFVRNISQDSFDATFIQFIVRLCHNVGKRVCLEGVETEEEYQIVKKSGPEYIQGYYFGRPVPVKEFEEKYLELRKA</sequence>
<dbReference type="CDD" id="cd01948">
    <property type="entry name" value="EAL"/>
    <property type="match status" value="1"/>
</dbReference>
<keyword evidence="4" id="KW-1185">Reference proteome</keyword>
<organism evidence="3 4">
    <name type="scientific">Wansuia hejianensis</name>
    <dbReference type="NCBI Taxonomy" id="2763667"/>
    <lineage>
        <taxon>Bacteria</taxon>
        <taxon>Bacillati</taxon>
        <taxon>Bacillota</taxon>
        <taxon>Clostridia</taxon>
        <taxon>Lachnospirales</taxon>
        <taxon>Lachnospiraceae</taxon>
        <taxon>Wansuia</taxon>
    </lineage>
</organism>
<accession>A0A7G9GI36</accession>
<dbReference type="CDD" id="cd01949">
    <property type="entry name" value="GGDEF"/>
    <property type="match status" value="2"/>
</dbReference>
<dbReference type="PROSITE" id="PS50887">
    <property type="entry name" value="GGDEF"/>
    <property type="match status" value="2"/>
</dbReference>
<dbReference type="SMART" id="SM00052">
    <property type="entry name" value="EAL"/>
    <property type="match status" value="1"/>
</dbReference>
<dbReference type="InterPro" id="IPR000160">
    <property type="entry name" value="GGDEF_dom"/>
</dbReference>
<dbReference type="SUPFAM" id="SSF141868">
    <property type="entry name" value="EAL domain-like"/>
    <property type="match status" value="1"/>
</dbReference>
<evidence type="ECO:0000313" key="3">
    <source>
        <dbReference type="EMBL" id="QNM10468.1"/>
    </source>
</evidence>
<dbReference type="InterPro" id="IPR029787">
    <property type="entry name" value="Nucleotide_cyclase"/>
</dbReference>
<feature type="domain" description="GGDEF" evidence="2">
    <location>
        <begin position="447"/>
        <end position="579"/>
    </location>
</feature>
<dbReference type="Proteomes" id="UP000515860">
    <property type="component" value="Chromosome"/>
</dbReference>
<dbReference type="Pfam" id="PF00563">
    <property type="entry name" value="EAL"/>
    <property type="match status" value="1"/>
</dbReference>
<dbReference type="PROSITE" id="PS50883">
    <property type="entry name" value="EAL"/>
    <property type="match status" value="1"/>
</dbReference>
<evidence type="ECO:0000313" key="4">
    <source>
        <dbReference type="Proteomes" id="UP000515860"/>
    </source>
</evidence>
<gene>
    <name evidence="3" type="ORF">H9Q79_08640</name>
</gene>
<dbReference type="PANTHER" id="PTHR44757:SF2">
    <property type="entry name" value="BIOFILM ARCHITECTURE MAINTENANCE PROTEIN MBAA"/>
    <property type="match status" value="1"/>
</dbReference>
<dbReference type="SUPFAM" id="SSF55073">
    <property type="entry name" value="Nucleotide cyclase"/>
    <property type="match status" value="2"/>
</dbReference>
<dbReference type="InterPro" id="IPR043128">
    <property type="entry name" value="Rev_trsase/Diguanyl_cyclase"/>
</dbReference>
<protein>
    <submittedName>
        <fullName evidence="3">Diguanylate cyclase</fullName>
    </submittedName>
</protein>
<dbReference type="InterPro" id="IPR001633">
    <property type="entry name" value="EAL_dom"/>
</dbReference>
<name>A0A7G9GI36_9FIRM</name>
<feature type="domain" description="EAL" evidence="1">
    <location>
        <begin position="588"/>
        <end position="843"/>
    </location>
</feature>
<dbReference type="PANTHER" id="PTHR44757">
    <property type="entry name" value="DIGUANYLATE CYCLASE DGCP"/>
    <property type="match status" value="1"/>
</dbReference>
<dbReference type="InterPro" id="IPR035919">
    <property type="entry name" value="EAL_sf"/>
</dbReference>
<dbReference type="NCBIfam" id="TIGR00254">
    <property type="entry name" value="GGDEF"/>
    <property type="match status" value="2"/>
</dbReference>
<reference evidence="3 4" key="1">
    <citation type="submission" date="2020-08" db="EMBL/GenBank/DDBJ databases">
        <authorList>
            <person name="Liu C."/>
            <person name="Sun Q."/>
        </authorList>
    </citation>
    <scope>NUCLEOTIDE SEQUENCE [LARGE SCALE GENOMIC DNA]</scope>
    <source>
        <strain evidence="3 4">NSJ-29</strain>
    </source>
</reference>
<dbReference type="Gene3D" id="3.20.20.450">
    <property type="entry name" value="EAL domain"/>
    <property type="match status" value="1"/>
</dbReference>
<proteinExistence type="predicted"/>
<dbReference type="KEGG" id="whj:H9Q79_08640"/>
<dbReference type="EMBL" id="CP060635">
    <property type="protein sequence ID" value="QNM10468.1"/>
    <property type="molecule type" value="Genomic_DNA"/>
</dbReference>
<dbReference type="InterPro" id="IPR013655">
    <property type="entry name" value="PAS_fold_3"/>
</dbReference>
<dbReference type="CDD" id="cd00130">
    <property type="entry name" value="PAS"/>
    <property type="match status" value="1"/>
</dbReference>